<dbReference type="Proteomes" id="UP001209654">
    <property type="component" value="Unassembled WGS sequence"/>
</dbReference>
<sequence>MTKQHLDGFYGSVWKRPASVAVIVRTVGGSVLLAPDPTGGLALPAGLVKSGEDPRGAAARVLDATSLQLPLGRILAIDYQQAPDAPAEAFTFIYDGGTYEGGELAAAAGGQAGFLDFQLALLELDRTQAAQLKAALDAHELLTVLELRNGQPLDTVQRDVPRRELMAGFDGTLSPGR</sequence>
<organism evidence="1 2">
    <name type="scientific">Arthrobacter mangrovi</name>
    <dbReference type="NCBI Taxonomy" id="2966350"/>
    <lineage>
        <taxon>Bacteria</taxon>
        <taxon>Bacillati</taxon>
        <taxon>Actinomycetota</taxon>
        <taxon>Actinomycetes</taxon>
        <taxon>Micrococcales</taxon>
        <taxon>Micrococcaceae</taxon>
        <taxon>Arthrobacter</taxon>
    </lineage>
</organism>
<dbReference type="RefSeq" id="WP_264796602.1">
    <property type="nucleotide sequence ID" value="NZ_BRVS01000018.1"/>
</dbReference>
<dbReference type="EMBL" id="BRVS01000018">
    <property type="protein sequence ID" value="GLB68511.1"/>
    <property type="molecule type" value="Genomic_DNA"/>
</dbReference>
<name>A0ABQ5MWY9_9MICC</name>
<protein>
    <recommendedName>
        <fullName evidence="3">NUDIX hydrolase</fullName>
    </recommendedName>
</protein>
<comment type="caution">
    <text evidence="1">The sequence shown here is derived from an EMBL/GenBank/DDBJ whole genome shotgun (WGS) entry which is preliminary data.</text>
</comment>
<dbReference type="SUPFAM" id="SSF55811">
    <property type="entry name" value="Nudix"/>
    <property type="match status" value="1"/>
</dbReference>
<accession>A0ABQ5MWY9</accession>
<evidence type="ECO:0000313" key="1">
    <source>
        <dbReference type="EMBL" id="GLB68511.1"/>
    </source>
</evidence>
<dbReference type="Gene3D" id="3.90.79.10">
    <property type="entry name" value="Nucleoside Triphosphate Pyrophosphohydrolase"/>
    <property type="match status" value="1"/>
</dbReference>
<reference evidence="1 2" key="1">
    <citation type="journal article" date="2023" name="Int. J. Syst. Evol. Microbiol.">
        <title>Arthrobacter mangrovi sp. nov., an actinobacterium isolated from the rhizosphere of a mangrove.</title>
        <authorList>
            <person name="Hamada M."/>
            <person name="Saitou S."/>
            <person name="Enomoto N."/>
            <person name="Nanri K."/>
            <person name="Hidaka K."/>
            <person name="Miura T."/>
            <person name="Tamura T."/>
        </authorList>
    </citation>
    <scope>NUCLEOTIDE SEQUENCE [LARGE SCALE GENOMIC DNA]</scope>
    <source>
        <strain evidence="1 2">NBRC 112813</strain>
    </source>
</reference>
<evidence type="ECO:0008006" key="3">
    <source>
        <dbReference type="Google" id="ProtNLM"/>
    </source>
</evidence>
<keyword evidence="2" id="KW-1185">Reference proteome</keyword>
<dbReference type="InterPro" id="IPR015797">
    <property type="entry name" value="NUDIX_hydrolase-like_dom_sf"/>
</dbReference>
<evidence type="ECO:0000313" key="2">
    <source>
        <dbReference type="Proteomes" id="UP001209654"/>
    </source>
</evidence>
<proteinExistence type="predicted"/>
<gene>
    <name evidence="1" type="ORF">AHIS1636_29530</name>
</gene>